<feature type="domain" description="Cyclic nucleotide-binding" evidence="4">
    <location>
        <begin position="19"/>
        <end position="105"/>
    </location>
</feature>
<dbReference type="InterPro" id="IPR012318">
    <property type="entry name" value="HTH_CRP"/>
</dbReference>
<accession>A0A4Z0BU26</accession>
<dbReference type="PANTHER" id="PTHR24567:SF74">
    <property type="entry name" value="HTH-TYPE TRANSCRIPTIONAL REGULATOR ARCR"/>
    <property type="match status" value="1"/>
</dbReference>
<dbReference type="Gene3D" id="1.10.10.10">
    <property type="entry name" value="Winged helix-like DNA-binding domain superfamily/Winged helix DNA-binding domain"/>
    <property type="match status" value="1"/>
</dbReference>
<dbReference type="EMBL" id="SMLM01000002">
    <property type="protein sequence ID" value="TFZ02806.1"/>
    <property type="molecule type" value="Genomic_DNA"/>
</dbReference>
<dbReference type="AlphaFoldDB" id="A0A4Z0BU26"/>
<evidence type="ECO:0000259" key="4">
    <source>
        <dbReference type="PROSITE" id="PS50042"/>
    </source>
</evidence>
<keyword evidence="3" id="KW-0804">Transcription</keyword>
<evidence type="ECO:0000256" key="2">
    <source>
        <dbReference type="ARBA" id="ARBA00023125"/>
    </source>
</evidence>
<dbReference type="GO" id="GO:0005829">
    <property type="term" value="C:cytosol"/>
    <property type="evidence" value="ECO:0007669"/>
    <property type="project" value="TreeGrafter"/>
</dbReference>
<dbReference type="InterPro" id="IPR014710">
    <property type="entry name" value="RmlC-like_jellyroll"/>
</dbReference>
<dbReference type="GO" id="GO:0003677">
    <property type="term" value="F:DNA binding"/>
    <property type="evidence" value="ECO:0007669"/>
    <property type="project" value="UniProtKB-KW"/>
</dbReference>
<dbReference type="RefSeq" id="WP_135264330.1">
    <property type="nucleotide sequence ID" value="NZ_SMLM01000002.1"/>
</dbReference>
<dbReference type="SUPFAM" id="SSF51206">
    <property type="entry name" value="cAMP-binding domain-like"/>
    <property type="match status" value="1"/>
</dbReference>
<dbReference type="Gene3D" id="2.60.120.10">
    <property type="entry name" value="Jelly Rolls"/>
    <property type="match status" value="1"/>
</dbReference>
<comment type="caution">
    <text evidence="6">The sequence shown here is derived from an EMBL/GenBank/DDBJ whole genome shotgun (WGS) entry which is preliminary data.</text>
</comment>
<dbReference type="GO" id="GO:0003700">
    <property type="term" value="F:DNA-binding transcription factor activity"/>
    <property type="evidence" value="ECO:0007669"/>
    <property type="project" value="TreeGrafter"/>
</dbReference>
<keyword evidence="2" id="KW-0238">DNA-binding</keyword>
<dbReference type="Proteomes" id="UP000298180">
    <property type="component" value="Unassembled WGS sequence"/>
</dbReference>
<dbReference type="SUPFAM" id="SSF46785">
    <property type="entry name" value="Winged helix' DNA-binding domain"/>
    <property type="match status" value="1"/>
</dbReference>
<evidence type="ECO:0000313" key="6">
    <source>
        <dbReference type="EMBL" id="TFZ02806.1"/>
    </source>
</evidence>
<evidence type="ECO:0000256" key="1">
    <source>
        <dbReference type="ARBA" id="ARBA00023015"/>
    </source>
</evidence>
<evidence type="ECO:0000259" key="5">
    <source>
        <dbReference type="PROSITE" id="PS51063"/>
    </source>
</evidence>
<keyword evidence="7" id="KW-1185">Reference proteome</keyword>
<sequence>MTANAPERDILEILRRNKWLAQLPADATAELAAGARRRRLADGELIAGRGKQPEGLALVVSGAIRSSNFSAEGREIAFSLVKPGGLWGLVAVLDGAGAVHETRVSGPTELIVFPTRLVRDMLDRDPALYKPVTQMLCYRLRKAYSAVDDLALATLRQRLARQLCTLATELPAEKRHISVTQDELANLVGATRPSVNRELAVLEREGLVERQYGGVTVLDYEHLHELCATQRIFEL</sequence>
<dbReference type="PROSITE" id="PS50042">
    <property type="entry name" value="CNMP_BINDING_3"/>
    <property type="match status" value="1"/>
</dbReference>
<dbReference type="SMART" id="SM00419">
    <property type="entry name" value="HTH_CRP"/>
    <property type="match status" value="1"/>
</dbReference>
<feature type="domain" description="HTH crp-type" evidence="5">
    <location>
        <begin position="153"/>
        <end position="221"/>
    </location>
</feature>
<dbReference type="InterPro" id="IPR036390">
    <property type="entry name" value="WH_DNA-bd_sf"/>
</dbReference>
<evidence type="ECO:0000313" key="7">
    <source>
        <dbReference type="Proteomes" id="UP000298180"/>
    </source>
</evidence>
<dbReference type="CDD" id="cd00038">
    <property type="entry name" value="CAP_ED"/>
    <property type="match status" value="1"/>
</dbReference>
<proteinExistence type="predicted"/>
<evidence type="ECO:0000256" key="3">
    <source>
        <dbReference type="ARBA" id="ARBA00023163"/>
    </source>
</evidence>
<dbReference type="InterPro" id="IPR036388">
    <property type="entry name" value="WH-like_DNA-bd_sf"/>
</dbReference>
<name>A0A4Z0BU26_9BURK</name>
<gene>
    <name evidence="6" type="ORF">EZ313_16320</name>
</gene>
<dbReference type="PANTHER" id="PTHR24567">
    <property type="entry name" value="CRP FAMILY TRANSCRIPTIONAL REGULATORY PROTEIN"/>
    <property type="match status" value="1"/>
</dbReference>
<dbReference type="InterPro" id="IPR018490">
    <property type="entry name" value="cNMP-bd_dom_sf"/>
</dbReference>
<dbReference type="InterPro" id="IPR050397">
    <property type="entry name" value="Env_Response_Regulators"/>
</dbReference>
<dbReference type="OrthoDB" id="6675893at2"/>
<keyword evidence="1" id="KW-0805">Transcription regulation</keyword>
<organism evidence="6 7">
    <name type="scientific">Ramlibacter henchirensis</name>
    <dbReference type="NCBI Taxonomy" id="204072"/>
    <lineage>
        <taxon>Bacteria</taxon>
        <taxon>Pseudomonadati</taxon>
        <taxon>Pseudomonadota</taxon>
        <taxon>Betaproteobacteria</taxon>
        <taxon>Burkholderiales</taxon>
        <taxon>Comamonadaceae</taxon>
        <taxon>Ramlibacter</taxon>
    </lineage>
</organism>
<dbReference type="PROSITE" id="PS51063">
    <property type="entry name" value="HTH_CRP_2"/>
    <property type="match status" value="1"/>
</dbReference>
<dbReference type="InterPro" id="IPR000595">
    <property type="entry name" value="cNMP-bd_dom"/>
</dbReference>
<protein>
    <submittedName>
        <fullName evidence="6">Crp/Fnr family transcriptional regulator</fullName>
    </submittedName>
</protein>
<dbReference type="Pfam" id="PF13545">
    <property type="entry name" value="HTH_Crp_2"/>
    <property type="match status" value="1"/>
</dbReference>
<dbReference type="Pfam" id="PF00027">
    <property type="entry name" value="cNMP_binding"/>
    <property type="match status" value="1"/>
</dbReference>
<reference evidence="6 7" key="1">
    <citation type="submission" date="2019-03" db="EMBL/GenBank/DDBJ databases">
        <title>Ramlibacter henchirensis DSM 14656, whole genome shotgun sequence.</title>
        <authorList>
            <person name="Zhang X."/>
            <person name="Feng G."/>
            <person name="Zhu H."/>
        </authorList>
    </citation>
    <scope>NUCLEOTIDE SEQUENCE [LARGE SCALE GENOMIC DNA]</scope>
    <source>
        <strain evidence="6 7">DSM 14656</strain>
    </source>
</reference>